<evidence type="ECO:0000313" key="1">
    <source>
        <dbReference type="EMBL" id="KAI9390930.1"/>
    </source>
</evidence>
<protein>
    <submittedName>
        <fullName evidence="1">Uncharacterized protein</fullName>
    </submittedName>
</protein>
<sequence>MLWELLVVCRSIVMLFLAPLCRNSSFYIFFLSFHISYNALHRPIMVRREFICLSSRLKIINITIFDCPWPINLPLEHIKTTANLSFIGLVDLCQFLGTISTFLLFLCASSSRVERNQSCI</sequence>
<reference evidence="1 2" key="1">
    <citation type="journal article" date="2006" name="Science">
        <title>The genome of black cottonwood, Populus trichocarpa (Torr. &amp; Gray).</title>
        <authorList>
            <person name="Tuskan G.A."/>
            <person name="Difazio S."/>
            <person name="Jansson S."/>
            <person name="Bohlmann J."/>
            <person name="Grigoriev I."/>
            <person name="Hellsten U."/>
            <person name="Putnam N."/>
            <person name="Ralph S."/>
            <person name="Rombauts S."/>
            <person name="Salamov A."/>
            <person name="Schein J."/>
            <person name="Sterck L."/>
            <person name="Aerts A."/>
            <person name="Bhalerao R.R."/>
            <person name="Bhalerao R.P."/>
            <person name="Blaudez D."/>
            <person name="Boerjan W."/>
            <person name="Brun A."/>
            <person name="Brunner A."/>
            <person name="Busov V."/>
            <person name="Campbell M."/>
            <person name="Carlson J."/>
            <person name="Chalot M."/>
            <person name="Chapman J."/>
            <person name="Chen G.L."/>
            <person name="Cooper D."/>
            <person name="Coutinho P.M."/>
            <person name="Couturier J."/>
            <person name="Covert S."/>
            <person name="Cronk Q."/>
            <person name="Cunningham R."/>
            <person name="Davis J."/>
            <person name="Degroeve S."/>
            <person name="Dejardin A."/>
            <person name="Depamphilis C."/>
            <person name="Detter J."/>
            <person name="Dirks B."/>
            <person name="Dubchak I."/>
            <person name="Duplessis S."/>
            <person name="Ehlting J."/>
            <person name="Ellis B."/>
            <person name="Gendler K."/>
            <person name="Goodstein D."/>
            <person name="Gribskov M."/>
            <person name="Grimwood J."/>
            <person name="Groover A."/>
            <person name="Gunter L."/>
            <person name="Hamberger B."/>
            <person name="Heinze B."/>
            <person name="Helariutta Y."/>
            <person name="Henrissat B."/>
            <person name="Holligan D."/>
            <person name="Holt R."/>
            <person name="Huang W."/>
            <person name="Islam-Faridi N."/>
            <person name="Jones S."/>
            <person name="Jones-Rhoades M."/>
            <person name="Jorgensen R."/>
            <person name="Joshi C."/>
            <person name="Kangasjarvi J."/>
            <person name="Karlsson J."/>
            <person name="Kelleher C."/>
            <person name="Kirkpatrick R."/>
            <person name="Kirst M."/>
            <person name="Kohler A."/>
            <person name="Kalluri U."/>
            <person name="Larimer F."/>
            <person name="Leebens-Mack J."/>
            <person name="Leple J.C."/>
            <person name="Locascio P."/>
            <person name="Lou Y."/>
            <person name="Lucas S."/>
            <person name="Martin F."/>
            <person name="Montanini B."/>
            <person name="Napoli C."/>
            <person name="Nelson D.R."/>
            <person name="Nelson C."/>
            <person name="Nieminen K."/>
            <person name="Nilsson O."/>
            <person name="Pereda V."/>
            <person name="Peter G."/>
            <person name="Philippe R."/>
            <person name="Pilate G."/>
            <person name="Poliakov A."/>
            <person name="Razumovskaya J."/>
            <person name="Richardson P."/>
            <person name="Rinaldi C."/>
            <person name="Ritland K."/>
            <person name="Rouze P."/>
            <person name="Ryaboy D."/>
            <person name="Schmutz J."/>
            <person name="Schrader J."/>
            <person name="Segerman B."/>
            <person name="Shin H."/>
            <person name="Siddiqui A."/>
            <person name="Sterky F."/>
            <person name="Terry A."/>
            <person name="Tsai C.J."/>
            <person name="Uberbacher E."/>
            <person name="Unneberg P."/>
            <person name="Vahala J."/>
            <person name="Wall K."/>
            <person name="Wessler S."/>
            <person name="Yang G."/>
            <person name="Yin T."/>
            <person name="Douglas C."/>
            <person name="Marra M."/>
            <person name="Sandberg G."/>
            <person name="Van de Peer Y."/>
            <person name="Rokhsar D."/>
        </authorList>
    </citation>
    <scope>NUCLEOTIDE SEQUENCE [LARGE SCALE GENOMIC DNA]</scope>
    <source>
        <strain evidence="2">cv. Nisqually</strain>
    </source>
</reference>
<dbReference type="Proteomes" id="UP000006729">
    <property type="component" value="Chromosome 7"/>
</dbReference>
<organism evidence="1 2">
    <name type="scientific">Populus trichocarpa</name>
    <name type="common">Western balsam poplar</name>
    <name type="synonym">Populus balsamifera subsp. trichocarpa</name>
    <dbReference type="NCBI Taxonomy" id="3694"/>
    <lineage>
        <taxon>Eukaryota</taxon>
        <taxon>Viridiplantae</taxon>
        <taxon>Streptophyta</taxon>
        <taxon>Embryophyta</taxon>
        <taxon>Tracheophyta</taxon>
        <taxon>Spermatophyta</taxon>
        <taxon>Magnoliopsida</taxon>
        <taxon>eudicotyledons</taxon>
        <taxon>Gunneridae</taxon>
        <taxon>Pentapetalae</taxon>
        <taxon>rosids</taxon>
        <taxon>fabids</taxon>
        <taxon>Malpighiales</taxon>
        <taxon>Salicaceae</taxon>
        <taxon>Saliceae</taxon>
        <taxon>Populus</taxon>
    </lineage>
</organism>
<evidence type="ECO:0000313" key="2">
    <source>
        <dbReference type="Proteomes" id="UP000006729"/>
    </source>
</evidence>
<keyword evidence="2" id="KW-1185">Reference proteome</keyword>
<dbReference type="EMBL" id="CM009296">
    <property type="protein sequence ID" value="KAI9390930.1"/>
    <property type="molecule type" value="Genomic_DNA"/>
</dbReference>
<comment type="caution">
    <text evidence="1">The sequence shown here is derived from an EMBL/GenBank/DDBJ whole genome shotgun (WGS) entry which is preliminary data.</text>
</comment>
<gene>
    <name evidence="1" type="ORF">POPTR_007G016466v4</name>
</gene>
<accession>A0ACC0SNW3</accession>
<proteinExistence type="predicted"/>
<name>A0ACC0SNW3_POPTR</name>